<dbReference type="EMBL" id="LWBR01000017">
    <property type="protein sequence ID" value="KZN96642.1"/>
    <property type="molecule type" value="Genomic_DNA"/>
</dbReference>
<accession>A0A165Y218</accession>
<dbReference type="Proteomes" id="UP000214606">
    <property type="component" value="Chromosome"/>
</dbReference>
<gene>
    <name evidence="1" type="ORF">AP3564_14580</name>
    <name evidence="2" type="ORF">AZI98_07485</name>
</gene>
<evidence type="ECO:0000313" key="4">
    <source>
        <dbReference type="Proteomes" id="UP000214606"/>
    </source>
</evidence>
<sequence>MQQTTENFLFHLMSEQRNGKKIKNLNFIPLVLNKKSFLNEILTYLEHFVKFFAKRKINVIERKTPFDHEGLMKIDILRLEAVFFPALEK</sequence>
<evidence type="ECO:0000313" key="1">
    <source>
        <dbReference type="EMBL" id="ASS91275.1"/>
    </source>
</evidence>
<evidence type="ECO:0000313" key="3">
    <source>
        <dbReference type="Proteomes" id="UP000076476"/>
    </source>
</evidence>
<protein>
    <submittedName>
        <fullName evidence="2">Uncharacterized protein</fullName>
    </submittedName>
</protein>
<keyword evidence="3" id="KW-1185">Reference proteome</keyword>
<evidence type="ECO:0000313" key="2">
    <source>
        <dbReference type="EMBL" id="KZN96642.1"/>
    </source>
</evidence>
<name>A0A165Y218_9BACI</name>
<dbReference type="Proteomes" id="UP000076476">
    <property type="component" value="Unassembled WGS sequence"/>
</dbReference>
<proteinExistence type="predicted"/>
<dbReference type="EMBL" id="CP017703">
    <property type="protein sequence ID" value="ASS91275.1"/>
    <property type="molecule type" value="Genomic_DNA"/>
</dbReference>
<reference evidence="2 3" key="1">
    <citation type="submission" date="2016-04" db="EMBL/GenBank/DDBJ databases">
        <title>Draft genome sequence of Aeribacillus pallidus 8m3 from petroleum reservoir.</title>
        <authorList>
            <person name="Poltaraus A.B."/>
            <person name="Nazina T.N."/>
            <person name="Tourova T.P."/>
            <person name="Malakho S.M."/>
            <person name="Korshunova A.V."/>
            <person name="Sokolova D.S."/>
        </authorList>
    </citation>
    <scope>NUCLEOTIDE SEQUENCE [LARGE SCALE GENOMIC DNA]</scope>
    <source>
        <strain evidence="2 3">8m3</strain>
    </source>
</reference>
<reference evidence="1 4" key="2">
    <citation type="submission" date="2016-10" db="EMBL/GenBank/DDBJ databases">
        <title>The whole genome sequencing and assembly of Aeribacillus pallidus KCTC3564 strain.</title>
        <authorList>
            <person name="Lee Y.-J."/>
            <person name="Park M.-K."/>
            <person name="Yi H."/>
            <person name="Bahn Y.-S."/>
            <person name="Kim J.F."/>
            <person name="Lee D.-W."/>
        </authorList>
    </citation>
    <scope>NUCLEOTIDE SEQUENCE [LARGE SCALE GENOMIC DNA]</scope>
    <source>
        <strain evidence="1 4">KCTC3564</strain>
    </source>
</reference>
<dbReference type="KEGG" id="apak:AP3564_14580"/>
<dbReference type="STRING" id="33936.AZI98_07485"/>
<dbReference type="AlphaFoldDB" id="A0A165Y218"/>
<organism evidence="2 3">
    <name type="scientific">Aeribacillus pallidus</name>
    <dbReference type="NCBI Taxonomy" id="33936"/>
    <lineage>
        <taxon>Bacteria</taxon>
        <taxon>Bacillati</taxon>
        <taxon>Bacillota</taxon>
        <taxon>Bacilli</taxon>
        <taxon>Bacillales</taxon>
        <taxon>Bacillaceae</taxon>
        <taxon>Aeribacillus</taxon>
    </lineage>
</organism>